<dbReference type="AlphaFoldDB" id="A0A7Y9WYE6"/>
<feature type="domain" description="Lipoyl-binding" evidence="8">
    <location>
        <begin position="77"/>
        <end position="153"/>
    </location>
</feature>
<dbReference type="Gene3D" id="2.40.50.100">
    <property type="match status" value="1"/>
</dbReference>
<dbReference type="InterPro" id="IPR001882">
    <property type="entry name" value="Biotin_BS"/>
</dbReference>
<sequence>MTQAETRQDDQHLLETVEHSVLRLLSGFRDPPARLEITAGAVTVTAEWATAEGANGTVPAVPARAPADTPAAPIDDRLLVRAPTVGVFYLAPQPGSPPFVQVGDPVGAGQQIGIVEAMKLMIPVTVDTPGIVLDVLATDGAAVEYDTPLFALSPAEAG</sequence>
<name>A0A7Y9WYE6_9ACTN</name>
<keyword evidence="4 7" id="KW-0443">Lipid metabolism</keyword>
<dbReference type="UniPathway" id="UPA00094"/>
<dbReference type="GO" id="GO:0009317">
    <property type="term" value="C:acetyl-CoA carboxylase complex"/>
    <property type="evidence" value="ECO:0007669"/>
    <property type="project" value="InterPro"/>
</dbReference>
<gene>
    <name evidence="9" type="ORF">HNR22_001579</name>
</gene>
<dbReference type="Pfam" id="PF00364">
    <property type="entry name" value="Biotin_lipoyl"/>
    <property type="match status" value="1"/>
</dbReference>
<protein>
    <recommendedName>
        <fullName evidence="7">Biotin carboxyl carrier protein of acetyl-CoA carboxylase</fullName>
    </recommendedName>
</protein>
<evidence type="ECO:0000256" key="1">
    <source>
        <dbReference type="ARBA" id="ARBA00005194"/>
    </source>
</evidence>
<evidence type="ECO:0000256" key="5">
    <source>
        <dbReference type="ARBA" id="ARBA00023160"/>
    </source>
</evidence>
<evidence type="ECO:0000256" key="2">
    <source>
        <dbReference type="ARBA" id="ARBA00022516"/>
    </source>
</evidence>
<reference evidence="9 10" key="1">
    <citation type="submission" date="2020-07" db="EMBL/GenBank/DDBJ databases">
        <title>Sequencing the genomes of 1000 actinobacteria strains.</title>
        <authorList>
            <person name="Klenk H.-P."/>
        </authorList>
    </citation>
    <scope>NUCLEOTIDE SEQUENCE [LARGE SCALE GENOMIC DNA]</scope>
    <source>
        <strain evidence="9 10">DSM 45876</strain>
    </source>
</reference>
<evidence type="ECO:0000313" key="9">
    <source>
        <dbReference type="EMBL" id="NYH41852.1"/>
    </source>
</evidence>
<keyword evidence="6 7" id="KW-0092">Biotin</keyword>
<evidence type="ECO:0000256" key="7">
    <source>
        <dbReference type="RuleBase" id="RU364072"/>
    </source>
</evidence>
<comment type="function">
    <text evidence="7">This protein is a component of the acetyl coenzyme A carboxylase complex; first, biotin carboxylase catalyzes the carboxylation of the carrier protein and then the transcarboxylase transfers the carboxyl group to form malonyl-CoA.</text>
</comment>
<keyword evidence="10" id="KW-1185">Reference proteome</keyword>
<dbReference type="PROSITE" id="PS00188">
    <property type="entry name" value="BIOTIN"/>
    <property type="match status" value="1"/>
</dbReference>
<evidence type="ECO:0000256" key="3">
    <source>
        <dbReference type="ARBA" id="ARBA00022832"/>
    </source>
</evidence>
<comment type="caution">
    <text evidence="9">The sequence shown here is derived from an EMBL/GenBank/DDBJ whole genome shotgun (WGS) entry which is preliminary data.</text>
</comment>
<evidence type="ECO:0000256" key="4">
    <source>
        <dbReference type="ARBA" id="ARBA00023098"/>
    </source>
</evidence>
<dbReference type="GO" id="GO:0006633">
    <property type="term" value="P:fatty acid biosynthetic process"/>
    <property type="evidence" value="ECO:0007669"/>
    <property type="project" value="UniProtKB-UniPathway"/>
</dbReference>
<organism evidence="9 10">
    <name type="scientific">Micromonospora jinlongensis</name>
    <dbReference type="NCBI Taxonomy" id="1287877"/>
    <lineage>
        <taxon>Bacteria</taxon>
        <taxon>Bacillati</taxon>
        <taxon>Actinomycetota</taxon>
        <taxon>Actinomycetes</taxon>
        <taxon>Micromonosporales</taxon>
        <taxon>Micromonosporaceae</taxon>
        <taxon>Micromonospora</taxon>
    </lineage>
</organism>
<dbReference type="Proteomes" id="UP000523545">
    <property type="component" value="Unassembled WGS sequence"/>
</dbReference>
<evidence type="ECO:0000313" key="10">
    <source>
        <dbReference type="Proteomes" id="UP000523545"/>
    </source>
</evidence>
<dbReference type="CDD" id="cd06850">
    <property type="entry name" value="biotinyl_domain"/>
    <property type="match status" value="1"/>
</dbReference>
<dbReference type="RefSeq" id="WP_179779776.1">
    <property type="nucleotide sequence ID" value="NZ_JACCHK010000001.1"/>
</dbReference>
<dbReference type="GO" id="GO:0003989">
    <property type="term" value="F:acetyl-CoA carboxylase activity"/>
    <property type="evidence" value="ECO:0007669"/>
    <property type="project" value="InterPro"/>
</dbReference>
<accession>A0A7Y9WYE6</accession>
<keyword evidence="3 7" id="KW-0276">Fatty acid metabolism</keyword>
<comment type="pathway">
    <text evidence="1 7">Lipid metabolism; fatty acid biosynthesis.</text>
</comment>
<dbReference type="EMBL" id="JACCHK010000001">
    <property type="protein sequence ID" value="NYH41852.1"/>
    <property type="molecule type" value="Genomic_DNA"/>
</dbReference>
<dbReference type="SUPFAM" id="SSF51230">
    <property type="entry name" value="Single hybrid motif"/>
    <property type="match status" value="1"/>
</dbReference>
<evidence type="ECO:0000256" key="6">
    <source>
        <dbReference type="ARBA" id="ARBA00023267"/>
    </source>
</evidence>
<dbReference type="InterPro" id="IPR000089">
    <property type="entry name" value="Biotin_lipoyl"/>
</dbReference>
<keyword evidence="5 7" id="KW-0275">Fatty acid biosynthesis</keyword>
<dbReference type="InterPro" id="IPR001249">
    <property type="entry name" value="AcCoA_biotinCC"/>
</dbReference>
<evidence type="ECO:0000259" key="8">
    <source>
        <dbReference type="PROSITE" id="PS50968"/>
    </source>
</evidence>
<dbReference type="PRINTS" id="PR01071">
    <property type="entry name" value="ACOABIOTINCC"/>
</dbReference>
<proteinExistence type="predicted"/>
<keyword evidence="2 7" id="KW-0444">Lipid biosynthesis</keyword>
<dbReference type="InterPro" id="IPR011053">
    <property type="entry name" value="Single_hybrid_motif"/>
</dbReference>
<dbReference type="PROSITE" id="PS50968">
    <property type="entry name" value="BIOTINYL_LIPOYL"/>
    <property type="match status" value="1"/>
</dbReference>